<dbReference type="PANTHER" id="PTHR43680">
    <property type="entry name" value="NITRATE REDUCTASE MOLYBDENUM COFACTOR ASSEMBLY CHAPERONE"/>
    <property type="match status" value="1"/>
</dbReference>
<dbReference type="GO" id="GO:0016530">
    <property type="term" value="F:metallochaperone activity"/>
    <property type="evidence" value="ECO:0007669"/>
    <property type="project" value="TreeGrafter"/>
</dbReference>
<dbReference type="GO" id="GO:0051131">
    <property type="term" value="P:chaperone-mediated protein complex assembly"/>
    <property type="evidence" value="ECO:0007669"/>
    <property type="project" value="InterPro"/>
</dbReference>
<dbReference type="Pfam" id="PF02613">
    <property type="entry name" value="Nitrate_red_del"/>
    <property type="match status" value="1"/>
</dbReference>
<dbReference type="NCBIfam" id="TIGR00684">
    <property type="entry name" value="narJ"/>
    <property type="match status" value="1"/>
</dbReference>
<comment type="caution">
    <text evidence="3">The sequence shown here is derived from an EMBL/GenBank/DDBJ whole genome shotgun (WGS) entry which is preliminary data.</text>
</comment>
<dbReference type="SUPFAM" id="SSF89155">
    <property type="entry name" value="TorD-like"/>
    <property type="match status" value="1"/>
</dbReference>
<accession>A0A542ZRG9</accession>
<dbReference type="InterPro" id="IPR003765">
    <property type="entry name" value="NO3_reductase_chaperone_NarJ"/>
</dbReference>
<sequence length="231" mass="25908">MSVRSFLSRLTPTPDDPTPDHSALYRVVSQLLMYPTPDLFDHLDVLEQVADTAGAAHDLAPLMTHLRERGLTDAQTYHVAEFDHSRRHALHLTFWLDGDTRRRGESLVRFKQVYRDSGLWVDLHGELPDFLPMVLEFAAHDLERGRQLLTDHRGAVELMRFALMRDDLPHAGAVLAVCRTLPGDLPATREEAQKLVRRDVSGMNSGEPPTELVGLAPAGTETLPIEPTGRR</sequence>
<gene>
    <name evidence="3" type="ORF">FB460_0733</name>
</gene>
<organism evidence="3 4">
    <name type="scientific">Propioniferax innocua</name>
    <dbReference type="NCBI Taxonomy" id="1753"/>
    <lineage>
        <taxon>Bacteria</taxon>
        <taxon>Bacillati</taxon>
        <taxon>Actinomycetota</taxon>
        <taxon>Actinomycetes</taxon>
        <taxon>Propionibacteriales</taxon>
        <taxon>Propionibacteriaceae</taxon>
        <taxon>Propioniferax</taxon>
    </lineage>
</organism>
<feature type="region of interest" description="Disordered" evidence="2">
    <location>
        <begin position="201"/>
        <end position="231"/>
    </location>
</feature>
<dbReference type="Proteomes" id="UP000316196">
    <property type="component" value="Unassembled WGS sequence"/>
</dbReference>
<dbReference type="AlphaFoldDB" id="A0A542ZRG9"/>
<dbReference type="GO" id="GO:0051082">
    <property type="term" value="F:unfolded protein binding"/>
    <property type="evidence" value="ECO:0007669"/>
    <property type="project" value="InterPro"/>
</dbReference>
<evidence type="ECO:0000313" key="3">
    <source>
        <dbReference type="EMBL" id="TQL62941.1"/>
    </source>
</evidence>
<evidence type="ECO:0000313" key="4">
    <source>
        <dbReference type="Proteomes" id="UP000316196"/>
    </source>
</evidence>
<reference evidence="3 4" key="1">
    <citation type="submission" date="2019-06" db="EMBL/GenBank/DDBJ databases">
        <title>Sequencing the genomes of 1000 actinobacteria strains.</title>
        <authorList>
            <person name="Klenk H.-P."/>
        </authorList>
    </citation>
    <scope>NUCLEOTIDE SEQUENCE [LARGE SCALE GENOMIC DNA]</scope>
    <source>
        <strain evidence="3 4">DSM 8251</strain>
    </source>
</reference>
<keyword evidence="1" id="KW-0534">Nitrate assimilation</keyword>
<evidence type="ECO:0000256" key="1">
    <source>
        <dbReference type="ARBA" id="ARBA00023063"/>
    </source>
</evidence>
<evidence type="ECO:0000256" key="2">
    <source>
        <dbReference type="SAM" id="MobiDB-lite"/>
    </source>
</evidence>
<protein>
    <submittedName>
        <fullName evidence="3">Respiratory nitrate reductase chaperone NarJ</fullName>
    </submittedName>
</protein>
<keyword evidence="4" id="KW-1185">Reference proteome</keyword>
<dbReference type="PANTHER" id="PTHR43680:SF2">
    <property type="entry name" value="NITRATE REDUCTASE MOLYBDENUM COFACTOR ASSEMBLY CHAPERONE NARJ"/>
    <property type="match status" value="1"/>
</dbReference>
<name>A0A542ZRG9_9ACTN</name>
<dbReference type="InterPro" id="IPR036411">
    <property type="entry name" value="TorD-like_sf"/>
</dbReference>
<dbReference type="InterPro" id="IPR020945">
    <property type="entry name" value="DMSO/NO3_reduct_chaperone"/>
</dbReference>
<feature type="region of interest" description="Disordered" evidence="2">
    <location>
        <begin position="1"/>
        <end position="21"/>
    </location>
</feature>
<dbReference type="EMBL" id="VFOR01000001">
    <property type="protein sequence ID" value="TQL62941.1"/>
    <property type="molecule type" value="Genomic_DNA"/>
</dbReference>
<dbReference type="Gene3D" id="1.10.3480.10">
    <property type="entry name" value="TorD-like"/>
    <property type="match status" value="1"/>
</dbReference>
<proteinExistence type="predicted"/>
<dbReference type="RefSeq" id="WP_211345813.1">
    <property type="nucleotide sequence ID" value="NZ_BAAAMD010000001.1"/>
</dbReference>
<dbReference type="GO" id="GO:0042128">
    <property type="term" value="P:nitrate assimilation"/>
    <property type="evidence" value="ECO:0007669"/>
    <property type="project" value="UniProtKB-KW"/>
</dbReference>